<keyword evidence="7" id="KW-1185">Reference proteome</keyword>
<evidence type="ECO:0000256" key="1">
    <source>
        <dbReference type="ARBA" id="ARBA00007534"/>
    </source>
</evidence>
<evidence type="ECO:0000256" key="2">
    <source>
        <dbReference type="ARBA" id="ARBA00022487"/>
    </source>
</evidence>
<evidence type="ECO:0000313" key="6">
    <source>
        <dbReference type="EMBL" id="MBP2478921.1"/>
    </source>
</evidence>
<accession>A0ABS5AQT4</accession>
<keyword evidence="2" id="KW-0719">Serine esterase</keyword>
<comment type="similarity">
    <text evidence="1">Belongs to the cutinase family.</text>
</comment>
<evidence type="ECO:0000313" key="7">
    <source>
        <dbReference type="Proteomes" id="UP001519363"/>
    </source>
</evidence>
<dbReference type="EMBL" id="JAGIOO010000001">
    <property type="protein sequence ID" value="MBP2478921.1"/>
    <property type="molecule type" value="Genomic_DNA"/>
</dbReference>
<dbReference type="RefSeq" id="WP_158103579.1">
    <property type="nucleotide sequence ID" value="NZ_JAGIOO010000001.1"/>
</dbReference>
<protein>
    <recommendedName>
        <fullName evidence="8">Cutinase</fullName>
    </recommendedName>
</protein>
<gene>
    <name evidence="6" type="ORF">JOF53_007793</name>
</gene>
<evidence type="ECO:0000256" key="4">
    <source>
        <dbReference type="ARBA" id="ARBA00023157"/>
    </source>
</evidence>
<organism evidence="6 7">
    <name type="scientific">Crossiella equi</name>
    <dbReference type="NCBI Taxonomy" id="130796"/>
    <lineage>
        <taxon>Bacteria</taxon>
        <taxon>Bacillati</taxon>
        <taxon>Actinomycetota</taxon>
        <taxon>Actinomycetes</taxon>
        <taxon>Pseudonocardiales</taxon>
        <taxon>Pseudonocardiaceae</taxon>
        <taxon>Crossiella</taxon>
    </lineage>
</organism>
<reference evidence="6 7" key="1">
    <citation type="submission" date="2021-03" db="EMBL/GenBank/DDBJ databases">
        <title>Sequencing the genomes of 1000 actinobacteria strains.</title>
        <authorList>
            <person name="Klenk H.-P."/>
        </authorList>
    </citation>
    <scope>NUCLEOTIDE SEQUENCE [LARGE SCALE GENOMIC DNA]</scope>
    <source>
        <strain evidence="6 7">DSM 44580</strain>
    </source>
</reference>
<dbReference type="SMART" id="SM01110">
    <property type="entry name" value="Cutinase"/>
    <property type="match status" value="1"/>
</dbReference>
<evidence type="ECO:0000256" key="5">
    <source>
        <dbReference type="SAM" id="SignalP"/>
    </source>
</evidence>
<keyword evidence="5" id="KW-0732">Signal</keyword>
<dbReference type="InterPro" id="IPR000675">
    <property type="entry name" value="Cutinase/axe"/>
</dbReference>
<comment type="caution">
    <text evidence="6">The sequence shown here is derived from an EMBL/GenBank/DDBJ whole genome shotgun (WGS) entry which is preliminary data.</text>
</comment>
<proteinExistence type="inferred from homology"/>
<dbReference type="Proteomes" id="UP001519363">
    <property type="component" value="Unassembled WGS sequence"/>
</dbReference>
<dbReference type="SUPFAM" id="SSF53474">
    <property type="entry name" value="alpha/beta-Hydrolases"/>
    <property type="match status" value="1"/>
</dbReference>
<evidence type="ECO:0008006" key="8">
    <source>
        <dbReference type="Google" id="ProtNLM"/>
    </source>
</evidence>
<dbReference type="InterPro" id="IPR029058">
    <property type="entry name" value="AB_hydrolase_fold"/>
</dbReference>
<dbReference type="PANTHER" id="PTHR33630">
    <property type="entry name" value="CUTINASE RV1984C-RELATED-RELATED"/>
    <property type="match status" value="1"/>
</dbReference>
<feature type="chain" id="PRO_5045678195" description="Cutinase" evidence="5">
    <location>
        <begin position="30"/>
        <end position="306"/>
    </location>
</feature>
<dbReference type="PANTHER" id="PTHR33630:SF9">
    <property type="entry name" value="CUTINASE 4"/>
    <property type="match status" value="1"/>
</dbReference>
<keyword evidence="3" id="KW-0378">Hydrolase</keyword>
<dbReference type="Pfam" id="PF01083">
    <property type="entry name" value="Cutinase"/>
    <property type="match status" value="1"/>
</dbReference>
<name>A0ABS5AQT4_9PSEU</name>
<feature type="signal peptide" evidence="5">
    <location>
        <begin position="1"/>
        <end position="29"/>
    </location>
</feature>
<sequence length="306" mass="32236">MKRTKLVAGIAALPLLGGVALSTAPIAQAAVNGCAAQKLFEVGGAGDGTGKVYDAYNKTLPNGVEAEKVVYSGDLVPLTGTKFLDEAVAEGVANVERAVRAFHAACPGSRISVVGYSEGALVAGNALENLAKATDVPHDLVDGVLYGDPRRPGVAGAGLNGGAGGLMGTIPTFLPKTSMQGVRKPFTAFPVRTICKQNDAICNSENPITNLVAFLNGWAGYLSGDHGYDINPLRDAGSGDLFIRQAPKVPYGQPLPVPSPTPWQLFNGNFELSQQFVRGLRDLARTVAPPQLWRELTTRFPWLERL</sequence>
<keyword evidence="4" id="KW-1015">Disulfide bond</keyword>
<dbReference type="Gene3D" id="3.40.50.1820">
    <property type="entry name" value="alpha/beta hydrolase"/>
    <property type="match status" value="1"/>
</dbReference>
<evidence type="ECO:0000256" key="3">
    <source>
        <dbReference type="ARBA" id="ARBA00022801"/>
    </source>
</evidence>